<evidence type="ECO:0000256" key="4">
    <source>
        <dbReference type="ARBA" id="ARBA00022989"/>
    </source>
</evidence>
<dbReference type="InterPro" id="IPR010651">
    <property type="entry name" value="Sugar_transport"/>
</dbReference>
<dbReference type="OrthoDB" id="426527at2759"/>
<feature type="transmembrane region" description="Helical" evidence="6">
    <location>
        <begin position="226"/>
        <end position="253"/>
    </location>
</feature>
<evidence type="ECO:0000256" key="1">
    <source>
        <dbReference type="ARBA" id="ARBA00004141"/>
    </source>
</evidence>
<dbReference type="GeneID" id="20194773"/>
<dbReference type="InterPro" id="IPR012435">
    <property type="entry name" value="TMEM144"/>
</dbReference>
<keyword evidence="5 6" id="KW-0472">Membrane</keyword>
<feature type="transmembrane region" description="Helical" evidence="6">
    <location>
        <begin position="363"/>
        <end position="382"/>
    </location>
</feature>
<comment type="subcellular location">
    <subcellularLocation>
        <location evidence="1">Membrane</location>
        <topology evidence="1">Multi-pass membrane protein</topology>
    </subcellularLocation>
</comment>
<feature type="transmembrane region" description="Helical" evidence="6">
    <location>
        <begin position="301"/>
        <end position="322"/>
    </location>
</feature>
<dbReference type="EMBL" id="AMQM01000296">
    <property type="status" value="NOT_ANNOTATED_CDS"/>
    <property type="molecule type" value="Genomic_DNA"/>
</dbReference>
<evidence type="ECO:0000256" key="5">
    <source>
        <dbReference type="ARBA" id="ARBA00023136"/>
    </source>
</evidence>
<evidence type="ECO:0000256" key="3">
    <source>
        <dbReference type="ARBA" id="ARBA00022692"/>
    </source>
</evidence>
<keyword evidence="4 6" id="KW-1133">Transmembrane helix</keyword>
<dbReference type="eggNOG" id="ENOG502QR0F">
    <property type="taxonomic scope" value="Eukaryota"/>
</dbReference>
<sequence>MYTELITVNFTIDITTVAPAGAGSSALGYVAVLVAVLFFGSNFLPVKKFYSGNGIFFQWVLCSGVWSTGVVCFAIRGFPAYRPLSMIGGWLWCTGNMMTVPIINGIGLAKGLLVWGAFNLLTGWASSRFVCLSVCLSVYLSVCLSVCTYNFLYIHILFIVRLSLRCSLLNICFLTYYYTSGTEKPDVKPDGKDKDGNEIDMARSADPEHATDHPDAFTSVSSSSSCCYRCCCCCILCTGMAVLAGVFYGLTFIPTVYLKNRFSDYSQNGLDYVFPHYCGIYCASTVYFLIYCAIAKNTPVVYSNIILPGFVAGLMWGIANIAWFIANDSLSESISFPIITTLPGIIGTIWGLLFREIKGWKNYLVLGIAISIGIVGSILTGLSK</sequence>
<evidence type="ECO:0000313" key="9">
    <source>
        <dbReference type="Proteomes" id="UP000015101"/>
    </source>
</evidence>
<evidence type="ECO:0000313" key="7">
    <source>
        <dbReference type="EMBL" id="ESO13066.1"/>
    </source>
</evidence>
<dbReference type="EMBL" id="KB095811">
    <property type="protein sequence ID" value="ESO13066.1"/>
    <property type="molecule type" value="Genomic_DNA"/>
</dbReference>
<feature type="transmembrane region" description="Helical" evidence="6">
    <location>
        <begin position="334"/>
        <end position="354"/>
    </location>
</feature>
<dbReference type="PANTHER" id="PTHR16119:SF17">
    <property type="entry name" value="TRANSMEMBRANE PROTEIN 144"/>
    <property type="match status" value="1"/>
</dbReference>
<dbReference type="RefSeq" id="XP_009009786.1">
    <property type="nucleotide sequence ID" value="XM_009011538.1"/>
</dbReference>
<protein>
    <recommendedName>
        <fullName evidence="10">Transmembrane protein 144</fullName>
    </recommendedName>
</protein>
<dbReference type="Proteomes" id="UP000015101">
    <property type="component" value="Unassembled WGS sequence"/>
</dbReference>
<name>T1EDX1_HELRO</name>
<feature type="transmembrane region" description="Helical" evidence="6">
    <location>
        <begin position="56"/>
        <end position="78"/>
    </location>
</feature>
<feature type="transmembrane region" description="Helical" evidence="6">
    <location>
        <begin position="98"/>
        <end position="118"/>
    </location>
</feature>
<dbReference type="OMA" id="WFIANDS"/>
<dbReference type="EMBL" id="AMQM01000295">
    <property type="status" value="NOT_ANNOTATED_CDS"/>
    <property type="molecule type" value="Genomic_DNA"/>
</dbReference>
<dbReference type="EnsemblMetazoa" id="HelroT105715">
    <property type="protein sequence ID" value="HelroP105715"/>
    <property type="gene ID" value="HelroG105715"/>
</dbReference>
<gene>
    <name evidence="8" type="primary">20194773</name>
    <name evidence="7" type="ORF">HELRODRAFT_105715</name>
</gene>
<reference evidence="8" key="3">
    <citation type="submission" date="2015-06" db="UniProtKB">
        <authorList>
            <consortium name="EnsemblMetazoa"/>
        </authorList>
    </citation>
    <scope>IDENTIFICATION</scope>
</reference>
<dbReference type="EMBL" id="AMQM01000297">
    <property type="status" value="NOT_ANNOTATED_CDS"/>
    <property type="molecule type" value="Genomic_DNA"/>
</dbReference>
<dbReference type="CTD" id="20194773"/>
<feature type="transmembrane region" description="Helical" evidence="6">
    <location>
        <begin position="273"/>
        <end position="294"/>
    </location>
</feature>
<proteinExistence type="inferred from homology"/>
<organism evidence="8 9">
    <name type="scientific">Helobdella robusta</name>
    <name type="common">Californian leech</name>
    <dbReference type="NCBI Taxonomy" id="6412"/>
    <lineage>
        <taxon>Eukaryota</taxon>
        <taxon>Metazoa</taxon>
        <taxon>Spiralia</taxon>
        <taxon>Lophotrochozoa</taxon>
        <taxon>Annelida</taxon>
        <taxon>Clitellata</taxon>
        <taxon>Hirudinea</taxon>
        <taxon>Rhynchobdellida</taxon>
        <taxon>Glossiphoniidae</taxon>
        <taxon>Helobdella</taxon>
    </lineage>
</organism>
<comment type="similarity">
    <text evidence="2">Belongs to the TMEM144 family.</text>
</comment>
<dbReference type="HOGENOM" id="CLU_031844_1_0_1"/>
<dbReference type="GO" id="GO:0016020">
    <property type="term" value="C:membrane"/>
    <property type="evidence" value="ECO:0007669"/>
    <property type="project" value="UniProtKB-SubCell"/>
</dbReference>
<keyword evidence="3 6" id="KW-0812">Transmembrane</keyword>
<evidence type="ECO:0000256" key="6">
    <source>
        <dbReference type="SAM" id="Phobius"/>
    </source>
</evidence>
<dbReference type="AlphaFoldDB" id="T1EDX1"/>
<feature type="transmembrane region" description="Helical" evidence="6">
    <location>
        <begin position="130"/>
        <end position="152"/>
    </location>
</feature>
<evidence type="ECO:0000256" key="2">
    <source>
        <dbReference type="ARBA" id="ARBA00005731"/>
    </source>
</evidence>
<dbReference type="GO" id="GO:0015144">
    <property type="term" value="F:carbohydrate transmembrane transporter activity"/>
    <property type="evidence" value="ECO:0007669"/>
    <property type="project" value="InterPro"/>
</dbReference>
<feature type="transmembrane region" description="Helical" evidence="6">
    <location>
        <begin position="26"/>
        <end position="44"/>
    </location>
</feature>
<dbReference type="PANTHER" id="PTHR16119">
    <property type="entry name" value="TRANSMEMBRANE PROTEIN 144"/>
    <property type="match status" value="1"/>
</dbReference>
<reference evidence="7 9" key="2">
    <citation type="journal article" date="2013" name="Nature">
        <title>Insights into bilaterian evolution from three spiralian genomes.</title>
        <authorList>
            <person name="Simakov O."/>
            <person name="Marletaz F."/>
            <person name="Cho S.J."/>
            <person name="Edsinger-Gonzales E."/>
            <person name="Havlak P."/>
            <person name="Hellsten U."/>
            <person name="Kuo D.H."/>
            <person name="Larsson T."/>
            <person name="Lv J."/>
            <person name="Arendt D."/>
            <person name="Savage R."/>
            <person name="Osoegawa K."/>
            <person name="de Jong P."/>
            <person name="Grimwood J."/>
            <person name="Chapman J.A."/>
            <person name="Shapiro H."/>
            <person name="Aerts A."/>
            <person name="Otillar R.P."/>
            <person name="Terry A.Y."/>
            <person name="Boore J.L."/>
            <person name="Grigoriev I.V."/>
            <person name="Lindberg D.R."/>
            <person name="Seaver E.C."/>
            <person name="Weisblat D.A."/>
            <person name="Putnam N.H."/>
            <person name="Rokhsar D.S."/>
        </authorList>
    </citation>
    <scope>NUCLEOTIDE SEQUENCE</scope>
</reference>
<reference evidence="9" key="1">
    <citation type="submission" date="2012-12" db="EMBL/GenBank/DDBJ databases">
        <authorList>
            <person name="Hellsten U."/>
            <person name="Grimwood J."/>
            <person name="Chapman J.A."/>
            <person name="Shapiro H."/>
            <person name="Aerts A."/>
            <person name="Otillar R.P."/>
            <person name="Terry A.Y."/>
            <person name="Boore J.L."/>
            <person name="Simakov O."/>
            <person name="Marletaz F."/>
            <person name="Cho S.-J."/>
            <person name="Edsinger-Gonzales E."/>
            <person name="Havlak P."/>
            <person name="Kuo D.-H."/>
            <person name="Larsson T."/>
            <person name="Lv J."/>
            <person name="Arendt D."/>
            <person name="Savage R."/>
            <person name="Osoegawa K."/>
            <person name="de Jong P."/>
            <person name="Lindberg D.R."/>
            <person name="Seaver E.C."/>
            <person name="Weisblat D.A."/>
            <person name="Putnam N.H."/>
            <person name="Grigoriev I.V."/>
            <person name="Rokhsar D.S."/>
        </authorList>
    </citation>
    <scope>NUCLEOTIDE SEQUENCE</scope>
</reference>
<evidence type="ECO:0008006" key="10">
    <source>
        <dbReference type="Google" id="ProtNLM"/>
    </source>
</evidence>
<keyword evidence="9" id="KW-1185">Reference proteome</keyword>
<dbReference type="InParanoid" id="T1EDX1"/>
<evidence type="ECO:0000313" key="8">
    <source>
        <dbReference type="EnsemblMetazoa" id="HelroP105715"/>
    </source>
</evidence>
<dbReference type="KEGG" id="hro:HELRODRAFT_105715"/>
<dbReference type="Pfam" id="PF07857">
    <property type="entry name" value="TMEM144"/>
    <property type="match status" value="1"/>
</dbReference>
<accession>T1EDX1</accession>